<evidence type="ECO:0000313" key="1">
    <source>
        <dbReference type="EMBL" id="SBW07061.1"/>
    </source>
</evidence>
<sequence length="117" mass="13070">MRIEGTNIEVEGGEYVINRESTSKNLGLVRYINSQRKELSVTDMTGFFARASQGFELPFQREFAAGGLMPPIEPTSSIDNEALIHAIKNIRIESRVAVTDIIRAQEDAVQVDRWSGN</sequence>
<accession>A0A212K5R8</accession>
<dbReference type="EMBL" id="FLUM01000003">
    <property type="protein sequence ID" value="SBW07061.1"/>
    <property type="molecule type" value="Genomic_DNA"/>
</dbReference>
<gene>
    <name evidence="1" type="ORF">KL86DYS1_31563</name>
</gene>
<organism evidence="1">
    <name type="scientific">uncultured Dysgonomonas sp</name>
    <dbReference type="NCBI Taxonomy" id="206096"/>
    <lineage>
        <taxon>Bacteria</taxon>
        <taxon>Pseudomonadati</taxon>
        <taxon>Bacteroidota</taxon>
        <taxon>Bacteroidia</taxon>
        <taxon>Bacteroidales</taxon>
        <taxon>Dysgonomonadaceae</taxon>
        <taxon>Dysgonomonas</taxon>
        <taxon>environmental samples</taxon>
    </lineage>
</organism>
<name>A0A212K5R8_9BACT</name>
<dbReference type="AlphaFoldDB" id="A0A212K5R8"/>
<dbReference type="RefSeq" id="WP_296944499.1">
    <property type="nucleotide sequence ID" value="NZ_LT599032.1"/>
</dbReference>
<proteinExistence type="predicted"/>
<reference evidence="1" key="1">
    <citation type="submission" date="2016-04" db="EMBL/GenBank/DDBJ databases">
        <authorList>
            <person name="Evans L.H."/>
            <person name="Alamgir A."/>
            <person name="Owens N."/>
            <person name="Weber N.D."/>
            <person name="Virtaneva K."/>
            <person name="Barbian K."/>
            <person name="Babar A."/>
            <person name="Rosenke K."/>
        </authorList>
    </citation>
    <scope>NUCLEOTIDE SEQUENCE</scope>
    <source>
        <strain evidence="1">86-1</strain>
    </source>
</reference>
<protein>
    <submittedName>
        <fullName evidence="1">Uncharacterized protein</fullName>
    </submittedName>
</protein>